<reference evidence="1" key="1">
    <citation type="submission" date="2023-07" db="EMBL/GenBank/DDBJ databases">
        <authorList>
            <person name="Kim M.K."/>
        </authorList>
    </citation>
    <scope>NUCLEOTIDE SEQUENCE</scope>
    <source>
        <strain evidence="1">M29</strain>
    </source>
</reference>
<dbReference type="EMBL" id="JAUQSX010000004">
    <property type="protein sequence ID" value="MDO7846475.1"/>
    <property type="molecule type" value="Genomic_DNA"/>
</dbReference>
<accession>A0ABT9A9G4</accession>
<gene>
    <name evidence="1" type="ORF">Q5H92_08910</name>
</gene>
<proteinExistence type="predicted"/>
<name>A0ABT9A9G4_9BACT</name>
<dbReference type="RefSeq" id="WP_305011163.1">
    <property type="nucleotide sequence ID" value="NZ_JAUQSX010000004.1"/>
</dbReference>
<protein>
    <submittedName>
        <fullName evidence="1">Uncharacterized protein</fullName>
    </submittedName>
</protein>
<keyword evidence="2" id="KW-1185">Reference proteome</keyword>
<evidence type="ECO:0000313" key="1">
    <source>
        <dbReference type="EMBL" id="MDO7846475.1"/>
    </source>
</evidence>
<evidence type="ECO:0000313" key="2">
    <source>
        <dbReference type="Proteomes" id="UP001167796"/>
    </source>
</evidence>
<comment type="caution">
    <text evidence="1">The sequence shown here is derived from an EMBL/GenBank/DDBJ whole genome shotgun (WGS) entry which is preliminary data.</text>
</comment>
<organism evidence="1 2">
    <name type="scientific">Hymenobacter mellowenesis</name>
    <dbReference type="NCBI Taxonomy" id="3063995"/>
    <lineage>
        <taxon>Bacteria</taxon>
        <taxon>Pseudomonadati</taxon>
        <taxon>Bacteroidota</taxon>
        <taxon>Cytophagia</taxon>
        <taxon>Cytophagales</taxon>
        <taxon>Hymenobacteraceae</taxon>
        <taxon>Hymenobacter</taxon>
    </lineage>
</organism>
<sequence>MKVTAYTAPVGKVIGSRGLTDNVNAGHRQIQELTEYINNLLTAPNQQPGGPFQARFLTDALRGPNASDGITAETLLRERAPLFYLGCSILVEFDGSGTRWNFYRVEYDGVPRTGAAFPGLRVYRTADMVDGELLPAKLIPLADARDFVAYATINGSTYRWRVGQFASAYIAAQSSEQFFRYVGPDDAVAPAPTGTAADAGIWVLASLTDMPPVGVTTAQFYALQSRVASTEDAVELLQNGKIELWQPGPVYAARVYLLLGGIGTGLYQPKADYLNSGSVSPAYYYRVADFRFLPTQDVQVLVSNLTTRVQILENNATTGADTEAYGGWDPVANNPTLNPLPYAISPGPATPKGKYYVVSKNCLPVNTVAYADTLSNDPGFIRVPSADGFGTIPNGSTVTGTGIPAGTVVVGGSYSGGSPYVEFQLSKNVSVTAGTALTFTPTFAGFTSFYIGDRLFSNGLSWELRPGMARVLAGAGTGTPAANSVTEAMLAPAVRTKLNASGTSTGGIDYATPVLHSAGVALAVGDCGRHHVFTGTGQDLWTVQLPDPAAAAGKQISVRVANGASGMWAFTAADIDGEPERLMWAGEVAFLTSDGSSWHKQGGRFIPLTITLGMSGGQTLSGYQITTLNFTQRVSGNAPARAFYAAANGIRALRKGLYAAALTAYCEAGGLARPVESIVSVNGDYGHIKSVNTASNIAASGNGQYWAQLRASENPYDLEKDDYVNVRVYSDAGLVIYNQGAIHPFFSLTEIQRW</sequence>
<dbReference type="Proteomes" id="UP001167796">
    <property type="component" value="Unassembled WGS sequence"/>
</dbReference>